<comment type="caution">
    <text evidence="7">The sequence shown here is derived from an EMBL/GenBank/DDBJ whole genome shotgun (WGS) entry which is preliminary data.</text>
</comment>
<proteinExistence type="inferred from homology"/>
<dbReference type="InterPro" id="IPR013762">
    <property type="entry name" value="Integrase-like_cat_sf"/>
</dbReference>
<evidence type="ECO:0000256" key="1">
    <source>
        <dbReference type="ARBA" id="ARBA00008857"/>
    </source>
</evidence>
<evidence type="ECO:0000259" key="6">
    <source>
        <dbReference type="PROSITE" id="PS51898"/>
    </source>
</evidence>
<dbReference type="EMBL" id="ALJF01000007">
    <property type="protein sequence ID" value="EKF59835.1"/>
    <property type="molecule type" value="Genomic_DNA"/>
</dbReference>
<evidence type="ECO:0000256" key="2">
    <source>
        <dbReference type="ARBA" id="ARBA00022908"/>
    </source>
</evidence>
<comment type="similarity">
    <text evidence="1">Belongs to the 'phage' integrase family.</text>
</comment>
<dbReference type="PROSITE" id="PS51898">
    <property type="entry name" value="TYR_RECOMBINASE"/>
    <property type="match status" value="1"/>
</dbReference>
<keyword evidence="2" id="KW-0229">DNA integration</keyword>
<organism evidence="7 8">
    <name type="scientific">Agrobacterium albertimagni AOL15</name>
    <dbReference type="NCBI Taxonomy" id="1156935"/>
    <lineage>
        <taxon>Bacteria</taxon>
        <taxon>Pseudomonadati</taxon>
        <taxon>Pseudomonadota</taxon>
        <taxon>Alphaproteobacteria</taxon>
        <taxon>Hyphomicrobiales</taxon>
        <taxon>Rhizobiaceae</taxon>
        <taxon>Rhizobium/Agrobacterium group</taxon>
        <taxon>Agrobacterium</taxon>
    </lineage>
</organism>
<dbReference type="Gene3D" id="1.10.150.130">
    <property type="match status" value="1"/>
</dbReference>
<dbReference type="SUPFAM" id="SSF56349">
    <property type="entry name" value="DNA breaking-rejoining enzymes"/>
    <property type="match status" value="1"/>
</dbReference>
<dbReference type="InterPro" id="IPR002104">
    <property type="entry name" value="Integrase_catalytic"/>
</dbReference>
<feature type="compositionally biased region" description="Polar residues" evidence="5">
    <location>
        <begin position="357"/>
        <end position="368"/>
    </location>
</feature>
<feature type="region of interest" description="Disordered" evidence="5">
    <location>
        <begin position="335"/>
        <end position="368"/>
    </location>
</feature>
<dbReference type="AlphaFoldDB" id="K2Q3X6"/>
<feature type="domain" description="Tyr recombinase" evidence="6">
    <location>
        <begin position="140"/>
        <end position="312"/>
    </location>
</feature>
<protein>
    <submittedName>
        <fullName evidence="7">Integrase/recombinase</fullName>
    </submittedName>
</protein>
<evidence type="ECO:0000313" key="8">
    <source>
        <dbReference type="Proteomes" id="UP000007123"/>
    </source>
</evidence>
<evidence type="ECO:0000256" key="5">
    <source>
        <dbReference type="SAM" id="MobiDB-lite"/>
    </source>
</evidence>
<dbReference type="STRING" id="1156935.QWE_09655"/>
<evidence type="ECO:0000256" key="3">
    <source>
        <dbReference type="ARBA" id="ARBA00023125"/>
    </source>
</evidence>
<dbReference type="PANTHER" id="PTHR30629">
    <property type="entry name" value="PROPHAGE INTEGRASE"/>
    <property type="match status" value="1"/>
</dbReference>
<dbReference type="PANTHER" id="PTHR30629:SF2">
    <property type="entry name" value="PROPHAGE INTEGRASE INTS-RELATED"/>
    <property type="match status" value="1"/>
</dbReference>
<feature type="compositionally biased region" description="Basic and acidic residues" evidence="5">
    <location>
        <begin position="335"/>
        <end position="346"/>
    </location>
</feature>
<reference evidence="7 8" key="1">
    <citation type="journal article" date="2012" name="J. Bacteriol.">
        <title>Draft Genome Sequence of Agrobacterium albertimagni Strain AOL15.</title>
        <authorList>
            <person name="Trimble W.L."/>
            <person name="Phung le T."/>
            <person name="Meyer F."/>
            <person name="Gilbert J.A."/>
            <person name="Silver S."/>
        </authorList>
    </citation>
    <scope>NUCLEOTIDE SEQUENCE [LARGE SCALE GENOMIC DNA]</scope>
    <source>
        <strain evidence="7 8">AOL15</strain>
    </source>
</reference>
<dbReference type="InterPro" id="IPR011010">
    <property type="entry name" value="DNA_brk_join_enz"/>
</dbReference>
<dbReference type="InterPro" id="IPR050808">
    <property type="entry name" value="Phage_Integrase"/>
</dbReference>
<dbReference type="GO" id="GO:0003677">
    <property type="term" value="F:DNA binding"/>
    <property type="evidence" value="ECO:0007669"/>
    <property type="project" value="UniProtKB-KW"/>
</dbReference>
<dbReference type="Gene3D" id="1.10.443.10">
    <property type="entry name" value="Intergrase catalytic core"/>
    <property type="match status" value="1"/>
</dbReference>
<gene>
    <name evidence="7" type="ORF">QWE_09655</name>
</gene>
<dbReference type="Pfam" id="PF00589">
    <property type="entry name" value="Phage_integrase"/>
    <property type="match status" value="1"/>
</dbReference>
<sequence>MTSPYVDGQGNITAAFAEEYHRVIAGDRGSKPLPPMRVQEGTVRWLVETYYRSKLFQTYSAATKNDKKSVLNRYCELVGNLPFKKMRKSDVEASQMKRSHTPGAADKLVKYLKALFNWAIKEGIATFNPAEGVTKIHKSDGFHSWSEIELDRFRTVYPLGTMARLAFELMLNLGVRRSDLVKLGWRNLIGERIEFVPQKGAGKYAQFLSLPVTAELNDALNAITHDKPTFLVTEYGKPFMSNGFGNKMRQWCDEAGLPECSSHGLRKASATILAEAGATEHQLMAIFGWSDSKMAQHYTKTAQSKRVIDAGFERRRSYVARRNVPLSAGREFSETIKGENDGKTMVESKSGGPGGTRTPNQAVMSRRL</sequence>
<keyword evidence="3" id="KW-0238">DNA-binding</keyword>
<dbReference type="GO" id="GO:0006310">
    <property type="term" value="P:DNA recombination"/>
    <property type="evidence" value="ECO:0007669"/>
    <property type="project" value="UniProtKB-KW"/>
</dbReference>
<dbReference type="Proteomes" id="UP000007123">
    <property type="component" value="Unassembled WGS sequence"/>
</dbReference>
<accession>K2Q3X6</accession>
<dbReference type="eggNOG" id="COG0582">
    <property type="taxonomic scope" value="Bacteria"/>
</dbReference>
<evidence type="ECO:0000256" key="4">
    <source>
        <dbReference type="ARBA" id="ARBA00023172"/>
    </source>
</evidence>
<keyword evidence="8" id="KW-1185">Reference proteome</keyword>
<evidence type="ECO:0000313" key="7">
    <source>
        <dbReference type="EMBL" id="EKF59835.1"/>
    </source>
</evidence>
<dbReference type="GO" id="GO:0015074">
    <property type="term" value="P:DNA integration"/>
    <property type="evidence" value="ECO:0007669"/>
    <property type="project" value="UniProtKB-KW"/>
</dbReference>
<name>K2Q3X6_9HYPH</name>
<dbReference type="InterPro" id="IPR010998">
    <property type="entry name" value="Integrase_recombinase_N"/>
</dbReference>
<keyword evidence="4" id="KW-0233">DNA recombination</keyword>